<proteinExistence type="predicted"/>
<gene>
    <name evidence="1" type="ORF">AVDCRST_MAG81-4230</name>
</gene>
<name>A0A6J4VSR3_9CYAN</name>
<organism evidence="1">
    <name type="scientific">uncultured Synechococcales cyanobacterium</name>
    <dbReference type="NCBI Taxonomy" id="1936017"/>
    <lineage>
        <taxon>Bacteria</taxon>
        <taxon>Bacillati</taxon>
        <taxon>Cyanobacteriota</taxon>
        <taxon>Cyanophyceae</taxon>
        <taxon>Synechococcales</taxon>
        <taxon>environmental samples</taxon>
    </lineage>
</organism>
<dbReference type="EMBL" id="CADCWO010000218">
    <property type="protein sequence ID" value="CAA9587725.1"/>
    <property type="molecule type" value="Genomic_DNA"/>
</dbReference>
<protein>
    <submittedName>
        <fullName evidence="1">Uncharacterized protein</fullName>
    </submittedName>
</protein>
<dbReference type="AlphaFoldDB" id="A0A6J4VSR3"/>
<accession>A0A6J4VSR3</accession>
<evidence type="ECO:0000313" key="1">
    <source>
        <dbReference type="EMBL" id="CAA9587725.1"/>
    </source>
</evidence>
<sequence length="42" mass="4727">MAFNTQALPTRELLLQVVQNHCRYPLKSVNALPDSGKPIEFS</sequence>
<reference evidence="1" key="1">
    <citation type="submission" date="2020-02" db="EMBL/GenBank/DDBJ databases">
        <authorList>
            <person name="Meier V. D."/>
        </authorList>
    </citation>
    <scope>NUCLEOTIDE SEQUENCE</scope>
    <source>
        <strain evidence="1">AVDCRST_MAG81</strain>
    </source>
</reference>